<dbReference type="AlphaFoldDB" id="A0A8E2AGP5"/>
<accession>A0A8E2AGP5</accession>
<proteinExistence type="predicted"/>
<name>A0A8E2AGP5_9APHY</name>
<keyword evidence="2" id="KW-1185">Reference proteome</keyword>
<sequence>MNSVCTTSGLPLLAITVLRTVRVGTFQFSRCHASVFLSHKRHHPPAAPSAVVHTERWTCVPCHHAMWHAPSAAPLHGVPSPSMYGHVCTIWACLWLFFASSAFSRLSSHPFIWPVLVLYFHHSRDLLLSLILPDLVMFCWHFWSAGEISVRTHPRTHSLSVAEGSCAHARACVRSHFRTRQCACAARSPASRPTFSFSQFLFICCYTSLDLLLSA</sequence>
<evidence type="ECO:0000313" key="1">
    <source>
        <dbReference type="EMBL" id="OCH84156.1"/>
    </source>
</evidence>
<reference evidence="1 2" key="1">
    <citation type="submission" date="2016-07" db="EMBL/GenBank/DDBJ databases">
        <title>Draft genome of the white-rot fungus Obba rivulosa 3A-2.</title>
        <authorList>
            <consortium name="DOE Joint Genome Institute"/>
            <person name="Miettinen O."/>
            <person name="Riley R."/>
            <person name="Acob R."/>
            <person name="Barry K."/>
            <person name="Cullen D."/>
            <person name="De Vries R."/>
            <person name="Hainaut M."/>
            <person name="Hatakka A."/>
            <person name="Henrissat B."/>
            <person name="Hilden K."/>
            <person name="Kuo R."/>
            <person name="Labutti K."/>
            <person name="Lipzen A."/>
            <person name="Makela M.R."/>
            <person name="Sandor L."/>
            <person name="Spatafora J.W."/>
            <person name="Grigoriev I.V."/>
            <person name="Hibbett D.S."/>
        </authorList>
    </citation>
    <scope>NUCLEOTIDE SEQUENCE [LARGE SCALE GENOMIC DNA]</scope>
    <source>
        <strain evidence="1 2">3A-2</strain>
    </source>
</reference>
<dbReference type="Proteomes" id="UP000250043">
    <property type="component" value="Unassembled WGS sequence"/>
</dbReference>
<dbReference type="EMBL" id="KV722714">
    <property type="protein sequence ID" value="OCH84156.1"/>
    <property type="molecule type" value="Genomic_DNA"/>
</dbReference>
<organism evidence="1 2">
    <name type="scientific">Obba rivulosa</name>
    <dbReference type="NCBI Taxonomy" id="1052685"/>
    <lineage>
        <taxon>Eukaryota</taxon>
        <taxon>Fungi</taxon>
        <taxon>Dikarya</taxon>
        <taxon>Basidiomycota</taxon>
        <taxon>Agaricomycotina</taxon>
        <taxon>Agaricomycetes</taxon>
        <taxon>Polyporales</taxon>
        <taxon>Gelatoporiaceae</taxon>
        <taxon>Obba</taxon>
    </lineage>
</organism>
<evidence type="ECO:0000313" key="2">
    <source>
        <dbReference type="Proteomes" id="UP000250043"/>
    </source>
</evidence>
<protein>
    <submittedName>
        <fullName evidence="1">Uncharacterized protein</fullName>
    </submittedName>
</protein>
<gene>
    <name evidence="1" type="ORF">OBBRIDRAFT_432160</name>
</gene>